<dbReference type="Gene3D" id="1.10.10.10">
    <property type="entry name" value="Winged helix-like DNA-binding domain superfamily/Winged helix DNA-binding domain"/>
    <property type="match status" value="1"/>
</dbReference>
<dbReference type="EMBL" id="BBMS01000039">
    <property type="protein sequence ID" value="GAL28170.1"/>
    <property type="molecule type" value="Genomic_DNA"/>
</dbReference>
<feature type="compositionally biased region" description="Basic and acidic residues" evidence="1">
    <location>
        <begin position="167"/>
        <end position="189"/>
    </location>
</feature>
<dbReference type="Pfam" id="PF04492">
    <property type="entry name" value="Phage_rep_O"/>
    <property type="match status" value="1"/>
</dbReference>
<dbReference type="InterPro" id="IPR006497">
    <property type="entry name" value="Phage_lambda_VrpO_N"/>
</dbReference>
<keyword evidence="3" id="KW-0648">Protein biosynthesis</keyword>
<feature type="region of interest" description="Disordered" evidence="1">
    <location>
        <begin position="140"/>
        <end position="189"/>
    </location>
</feature>
<dbReference type="GO" id="GO:0003743">
    <property type="term" value="F:translation initiation factor activity"/>
    <property type="evidence" value="ECO:0007669"/>
    <property type="project" value="UniProtKB-KW"/>
</dbReference>
<dbReference type="Proteomes" id="UP000029223">
    <property type="component" value="Unassembled WGS sequence"/>
</dbReference>
<evidence type="ECO:0000256" key="1">
    <source>
        <dbReference type="SAM" id="MobiDB-lite"/>
    </source>
</evidence>
<reference evidence="4" key="2">
    <citation type="submission" date="2014-09" db="EMBL/GenBank/DDBJ databases">
        <authorList>
            <consortium name="NBRP consortium"/>
            <person name="Sawabe T."/>
            <person name="Meirelles P."/>
            <person name="Nakanishi M."/>
            <person name="Sayaka M."/>
            <person name="Hattori M."/>
            <person name="Ohkuma M."/>
        </authorList>
    </citation>
    <scope>NUCLEOTIDE SEQUENCE [LARGE SCALE GENOMIC DNA]</scope>
    <source>
        <strain evidence="4">JCM 19239</strain>
    </source>
</reference>
<dbReference type="InterPro" id="IPR036388">
    <property type="entry name" value="WH-like_DNA-bd_sf"/>
</dbReference>
<reference evidence="4" key="1">
    <citation type="submission" date="2014-09" db="EMBL/GenBank/DDBJ databases">
        <title>Vibrio variabilis JCM 19239. (C206) whole genome shotgun sequence.</title>
        <authorList>
            <person name="Sawabe T."/>
            <person name="Meirelles P."/>
            <person name="Nakanishi M."/>
            <person name="Sayaka M."/>
            <person name="Hattori M."/>
            <person name="Ohkuma M."/>
        </authorList>
    </citation>
    <scope>NUCLEOTIDE SEQUENCE [LARGE SCALE GENOMIC DNA]</scope>
    <source>
        <strain evidence="4">JCM 19239</strain>
    </source>
</reference>
<feature type="domain" description="Bacteriophage lambda Replication protein O N-terminal" evidence="2">
    <location>
        <begin position="21"/>
        <end position="114"/>
    </location>
</feature>
<evidence type="ECO:0000313" key="4">
    <source>
        <dbReference type="Proteomes" id="UP000029223"/>
    </source>
</evidence>
<gene>
    <name evidence="3" type="ORF">JCM19239_5430</name>
</gene>
<organism evidence="3 4">
    <name type="scientific">Vibrio variabilis</name>
    <dbReference type="NCBI Taxonomy" id="990271"/>
    <lineage>
        <taxon>Bacteria</taxon>
        <taxon>Pseudomonadati</taxon>
        <taxon>Pseudomonadota</taxon>
        <taxon>Gammaproteobacteria</taxon>
        <taxon>Vibrionales</taxon>
        <taxon>Vibrionaceae</taxon>
        <taxon>Vibrio</taxon>
    </lineage>
</organism>
<keyword evidence="4" id="KW-1185">Reference proteome</keyword>
<keyword evidence="3" id="KW-0396">Initiation factor</keyword>
<name>A0ABQ0JHE1_9VIBR</name>
<sequence length="315" mass="36093">MCSTNTEQLENQHSPKQIKIVAECNSGFVKFPNLLLECLARTKMNGSESRVFHAVVRKTIGYNQEFDWISNTQLSALTGIASNHAGEALKKLKARNILLMQGRKIGLNMVVSEWKGNDLKTDMFSQETLLEWSQRFQNSGVCDPETGSEESVDLDDKVPSHGTTIEYKSKKDKSKDLKGDVQKSEDSDDARVSREMFEIFYDLYPNHRSLPLKLAKKVWDTSVSDVSEARKVVEWLIGKSENDPGWMPSADGQYVPSMRRFLNEKRWLFQNVQVETYVYDDDVAPSENFIRELEKDGRRTDHLKTRVNPCEISRV</sequence>
<protein>
    <submittedName>
        <fullName evidence="3">Origin specific replication initiation factor</fullName>
    </submittedName>
</protein>
<accession>A0ABQ0JHE1</accession>
<proteinExistence type="predicted"/>
<comment type="caution">
    <text evidence="3">The sequence shown here is derived from an EMBL/GenBank/DDBJ whole genome shotgun (WGS) entry which is preliminary data.</text>
</comment>
<dbReference type="NCBIfam" id="TIGR01610">
    <property type="entry name" value="phage_O_Nterm"/>
    <property type="match status" value="1"/>
</dbReference>
<evidence type="ECO:0000259" key="2">
    <source>
        <dbReference type="Pfam" id="PF04492"/>
    </source>
</evidence>
<evidence type="ECO:0000313" key="3">
    <source>
        <dbReference type="EMBL" id="GAL28170.1"/>
    </source>
</evidence>